<evidence type="ECO:0000256" key="1">
    <source>
        <dbReference type="SAM" id="Phobius"/>
    </source>
</evidence>
<dbReference type="RefSeq" id="WP_145201638.1">
    <property type="nucleotide sequence ID" value="NZ_CP036267.1"/>
</dbReference>
<dbReference type="OrthoDB" id="271600at2"/>
<feature type="transmembrane region" description="Helical" evidence="1">
    <location>
        <begin position="60"/>
        <end position="79"/>
    </location>
</feature>
<evidence type="ECO:0000313" key="2">
    <source>
        <dbReference type="EMBL" id="QDT34153.1"/>
    </source>
</evidence>
<proteinExistence type="predicted"/>
<feature type="transmembrane region" description="Helical" evidence="1">
    <location>
        <begin position="36"/>
        <end position="54"/>
    </location>
</feature>
<sequence>MSPVVINSVFVAGSTLIALVILFHPRVVKKSVTWQATVTPLASIIGSGFLILAPSLKHEFGSWGIAVMALLCIAAYLFGNAIR</sequence>
<name>A0A517QRA9_9PLAN</name>
<evidence type="ECO:0000313" key="3">
    <source>
        <dbReference type="Proteomes" id="UP000315724"/>
    </source>
</evidence>
<reference evidence="2 3" key="1">
    <citation type="submission" date="2019-02" db="EMBL/GenBank/DDBJ databases">
        <title>Deep-cultivation of Planctomycetes and their phenomic and genomic characterization uncovers novel biology.</title>
        <authorList>
            <person name="Wiegand S."/>
            <person name="Jogler M."/>
            <person name="Boedeker C."/>
            <person name="Pinto D."/>
            <person name="Vollmers J."/>
            <person name="Rivas-Marin E."/>
            <person name="Kohn T."/>
            <person name="Peeters S.H."/>
            <person name="Heuer A."/>
            <person name="Rast P."/>
            <person name="Oberbeckmann S."/>
            <person name="Bunk B."/>
            <person name="Jeske O."/>
            <person name="Meyerdierks A."/>
            <person name="Storesund J.E."/>
            <person name="Kallscheuer N."/>
            <person name="Luecker S."/>
            <person name="Lage O.M."/>
            <person name="Pohl T."/>
            <person name="Merkel B.J."/>
            <person name="Hornburger P."/>
            <person name="Mueller R.-W."/>
            <person name="Bruemmer F."/>
            <person name="Labrenz M."/>
            <person name="Spormann A.M."/>
            <person name="Op den Camp H."/>
            <person name="Overmann J."/>
            <person name="Amann R."/>
            <person name="Jetten M.S.M."/>
            <person name="Mascher T."/>
            <person name="Medema M.H."/>
            <person name="Devos D.P."/>
            <person name="Kaster A.-K."/>
            <person name="Ovreas L."/>
            <person name="Rohde M."/>
            <person name="Galperin M.Y."/>
            <person name="Jogler C."/>
        </authorList>
    </citation>
    <scope>NUCLEOTIDE SEQUENCE [LARGE SCALE GENOMIC DNA]</scope>
    <source>
        <strain evidence="2 3">Mal48</strain>
    </source>
</reference>
<dbReference type="Proteomes" id="UP000315724">
    <property type="component" value="Chromosome"/>
</dbReference>
<gene>
    <name evidence="2" type="ORF">Mal48_34130</name>
</gene>
<keyword evidence="3" id="KW-1185">Reference proteome</keyword>
<dbReference type="AlphaFoldDB" id="A0A517QRA9"/>
<organism evidence="2 3">
    <name type="scientific">Thalassoglobus polymorphus</name>
    <dbReference type="NCBI Taxonomy" id="2527994"/>
    <lineage>
        <taxon>Bacteria</taxon>
        <taxon>Pseudomonadati</taxon>
        <taxon>Planctomycetota</taxon>
        <taxon>Planctomycetia</taxon>
        <taxon>Planctomycetales</taxon>
        <taxon>Planctomycetaceae</taxon>
        <taxon>Thalassoglobus</taxon>
    </lineage>
</organism>
<accession>A0A517QRA9</accession>
<dbReference type="KEGG" id="tpol:Mal48_34130"/>
<dbReference type="EMBL" id="CP036267">
    <property type="protein sequence ID" value="QDT34153.1"/>
    <property type="molecule type" value="Genomic_DNA"/>
</dbReference>
<feature type="transmembrane region" description="Helical" evidence="1">
    <location>
        <begin position="6"/>
        <end position="24"/>
    </location>
</feature>
<keyword evidence="1" id="KW-0472">Membrane</keyword>
<keyword evidence="1" id="KW-1133">Transmembrane helix</keyword>
<evidence type="ECO:0008006" key="4">
    <source>
        <dbReference type="Google" id="ProtNLM"/>
    </source>
</evidence>
<keyword evidence="1" id="KW-0812">Transmembrane</keyword>
<protein>
    <recommendedName>
        <fullName evidence="4">EamA domain-containing protein</fullName>
    </recommendedName>
</protein>